<evidence type="ECO:0000313" key="2">
    <source>
        <dbReference type="EMBL" id="GAA5482429.1"/>
    </source>
</evidence>
<protein>
    <submittedName>
        <fullName evidence="2">Uncharacterized protein</fullName>
    </submittedName>
</protein>
<organism evidence="2 3">
    <name type="scientific">Haloferula sargassicola</name>
    <dbReference type="NCBI Taxonomy" id="490096"/>
    <lineage>
        <taxon>Bacteria</taxon>
        <taxon>Pseudomonadati</taxon>
        <taxon>Verrucomicrobiota</taxon>
        <taxon>Verrucomicrobiia</taxon>
        <taxon>Verrucomicrobiales</taxon>
        <taxon>Verrucomicrobiaceae</taxon>
        <taxon>Haloferula</taxon>
    </lineage>
</organism>
<keyword evidence="1" id="KW-1133">Transmembrane helix</keyword>
<keyword evidence="1" id="KW-0472">Membrane</keyword>
<proteinExistence type="predicted"/>
<dbReference type="RefSeq" id="WP_353566574.1">
    <property type="nucleotide sequence ID" value="NZ_BAABRI010000008.1"/>
</dbReference>
<gene>
    <name evidence="2" type="ORF">Hsar01_01651</name>
</gene>
<accession>A0ABP9UR00</accession>
<sequence length="76" mass="7774">MLTSGPRAAVVLAATTDNDSTAGACGLGGTLLVIFSLIAIIVSNPIKPVGHKEGWFKLKGCSRDLLATLPQGRPSV</sequence>
<evidence type="ECO:0000256" key="1">
    <source>
        <dbReference type="SAM" id="Phobius"/>
    </source>
</evidence>
<dbReference type="Proteomes" id="UP001476282">
    <property type="component" value="Unassembled WGS sequence"/>
</dbReference>
<reference evidence="2 3" key="1">
    <citation type="submission" date="2024-02" db="EMBL/GenBank/DDBJ databases">
        <title>Haloferula sargassicola NBRC 104335.</title>
        <authorList>
            <person name="Ichikawa N."/>
            <person name="Katano-Makiyama Y."/>
            <person name="Hidaka K."/>
        </authorList>
    </citation>
    <scope>NUCLEOTIDE SEQUENCE [LARGE SCALE GENOMIC DNA]</scope>
    <source>
        <strain evidence="2 3">NBRC 104335</strain>
    </source>
</reference>
<keyword evidence="3" id="KW-1185">Reference proteome</keyword>
<evidence type="ECO:0000313" key="3">
    <source>
        <dbReference type="Proteomes" id="UP001476282"/>
    </source>
</evidence>
<comment type="caution">
    <text evidence="2">The sequence shown here is derived from an EMBL/GenBank/DDBJ whole genome shotgun (WGS) entry which is preliminary data.</text>
</comment>
<dbReference type="EMBL" id="BAABRI010000008">
    <property type="protein sequence ID" value="GAA5482429.1"/>
    <property type="molecule type" value="Genomic_DNA"/>
</dbReference>
<keyword evidence="1" id="KW-0812">Transmembrane</keyword>
<name>A0ABP9UR00_9BACT</name>
<feature type="transmembrane region" description="Helical" evidence="1">
    <location>
        <begin position="20"/>
        <end position="42"/>
    </location>
</feature>